<accession>N0BC73</accession>
<evidence type="ECO:0000313" key="8">
    <source>
        <dbReference type="Proteomes" id="UP000013307"/>
    </source>
</evidence>
<proteinExistence type="inferred from homology"/>
<dbReference type="InterPro" id="IPR022418">
    <property type="entry name" value="Porphobilinogen_deaminase_C"/>
</dbReference>
<dbReference type="KEGG" id="ast:Asulf_00562"/>
<dbReference type="InterPro" id="IPR036803">
    <property type="entry name" value="Porphobilinogen_deaminase_C_sf"/>
</dbReference>
<dbReference type="eggNOG" id="arCOG04299">
    <property type="taxonomic scope" value="Archaea"/>
</dbReference>
<evidence type="ECO:0000313" key="7">
    <source>
        <dbReference type="EMBL" id="AGK60583.1"/>
    </source>
</evidence>
<comment type="miscellaneous">
    <text evidence="4">The porphobilinogen subunits are added to the dipyrromethane group.</text>
</comment>
<feature type="modified residue" description="S-(dipyrrolylmethanemethyl)cysteine" evidence="4">
    <location>
        <position position="233"/>
    </location>
</feature>
<keyword evidence="2 4" id="KW-0808">Transferase</keyword>
<keyword evidence="8" id="KW-1185">Reference proteome</keyword>
<dbReference type="Gene3D" id="3.40.190.10">
    <property type="entry name" value="Periplasmic binding protein-like II"/>
    <property type="match status" value="2"/>
</dbReference>
<comment type="similarity">
    <text evidence="1 4">Belongs to the HMBS family.</text>
</comment>
<dbReference type="PIRSF" id="PIRSF001438">
    <property type="entry name" value="4pyrrol_synth_OHMeBilane_synth"/>
    <property type="match status" value="1"/>
</dbReference>
<feature type="domain" description="Porphobilinogen deaminase C-terminal" evidence="6">
    <location>
        <begin position="217"/>
        <end position="268"/>
    </location>
</feature>
<dbReference type="Proteomes" id="UP000013307">
    <property type="component" value="Chromosome"/>
</dbReference>
<gene>
    <name evidence="4" type="primary">hemC</name>
    <name evidence="7" type="ORF">Asulf_00562</name>
</gene>
<dbReference type="GO" id="GO:0006782">
    <property type="term" value="P:protoporphyrinogen IX biosynthetic process"/>
    <property type="evidence" value="ECO:0007669"/>
    <property type="project" value="UniProtKB-UniRule"/>
</dbReference>
<feature type="domain" description="Porphobilinogen deaminase N-terminal" evidence="5">
    <location>
        <begin position="5"/>
        <end position="206"/>
    </location>
</feature>
<dbReference type="OrthoDB" id="8042at2157"/>
<dbReference type="PRINTS" id="PR00151">
    <property type="entry name" value="PORPHBDMNASE"/>
</dbReference>
<dbReference type="Gene3D" id="3.30.160.40">
    <property type="entry name" value="Porphobilinogen deaminase, C-terminal domain"/>
    <property type="match status" value="1"/>
</dbReference>
<dbReference type="PANTHER" id="PTHR11557:SF0">
    <property type="entry name" value="PORPHOBILINOGEN DEAMINASE"/>
    <property type="match status" value="1"/>
</dbReference>
<evidence type="ECO:0000259" key="6">
    <source>
        <dbReference type="Pfam" id="PF03900"/>
    </source>
</evidence>
<evidence type="ECO:0000256" key="2">
    <source>
        <dbReference type="ARBA" id="ARBA00022679"/>
    </source>
</evidence>
<dbReference type="GeneID" id="15392205"/>
<sequence>MSEKVVVGTRGSKLALAQTNKVVERLRDQYEVEIRIIKTKGDIMKDKPLYAFKGSGAFVRAIDEALANSEIDIAVHSLKDVPVERVEGTVISAYLERESPYDAFISKDGSRLEEMEYGAVIGTSSLRRAAQLRRFREDLVIKNIRGNLDTRLRKLGDGYDGIIVAEAGLIRLSLDIDYQRLDSESFIPSANQGIIAVATREGEESLVSFMNHENTMLSAIAEREVLKVLGIGCTVPAGILAETDGSSMKVTCEILEPDGKEVLKMSEEFSFDGLKEVIKKARKFAEAVKDGYG</sequence>
<dbReference type="SUPFAM" id="SSF53850">
    <property type="entry name" value="Periplasmic binding protein-like II"/>
    <property type="match status" value="1"/>
</dbReference>
<evidence type="ECO:0000256" key="4">
    <source>
        <dbReference type="HAMAP-Rule" id="MF_00260"/>
    </source>
</evidence>
<reference evidence="7 8" key="1">
    <citation type="journal article" date="2013" name="Genome Announc.">
        <title>Complete Genome Sequence of the Thermophilic and Facultatively Chemolithoautotrophic Sulfate Reducer Archaeoglobus sulfaticallidus Strain PM70-1T.</title>
        <authorList>
            <person name="Stokke R."/>
            <person name="Hocking W.P."/>
            <person name="Steinsbu B.O."/>
            <person name="Steen I.H."/>
        </authorList>
    </citation>
    <scope>NUCLEOTIDE SEQUENCE [LARGE SCALE GENOMIC DNA]</scope>
    <source>
        <strain evidence="7">PM70-1</strain>
    </source>
</reference>
<evidence type="ECO:0000256" key="1">
    <source>
        <dbReference type="ARBA" id="ARBA00005638"/>
    </source>
</evidence>
<dbReference type="STRING" id="387631.Asulf_00562"/>
<dbReference type="Pfam" id="PF01379">
    <property type="entry name" value="Porphobil_deam"/>
    <property type="match status" value="1"/>
</dbReference>
<dbReference type="EMBL" id="CP005290">
    <property type="protein sequence ID" value="AGK60583.1"/>
    <property type="molecule type" value="Genomic_DNA"/>
</dbReference>
<name>N0BC73_9EURY</name>
<dbReference type="NCBIfam" id="TIGR00212">
    <property type="entry name" value="hemC"/>
    <property type="match status" value="1"/>
</dbReference>
<organism evidence="7 8">
    <name type="scientific">Archaeoglobus sulfaticallidus PM70-1</name>
    <dbReference type="NCBI Taxonomy" id="387631"/>
    <lineage>
        <taxon>Archaea</taxon>
        <taxon>Methanobacteriati</taxon>
        <taxon>Methanobacteriota</taxon>
        <taxon>Archaeoglobi</taxon>
        <taxon>Archaeoglobales</taxon>
        <taxon>Archaeoglobaceae</taxon>
        <taxon>Archaeoglobus</taxon>
    </lineage>
</organism>
<evidence type="ECO:0000259" key="5">
    <source>
        <dbReference type="Pfam" id="PF01379"/>
    </source>
</evidence>
<dbReference type="RefSeq" id="WP_015590182.1">
    <property type="nucleotide sequence ID" value="NC_021169.1"/>
</dbReference>
<dbReference type="AlphaFoldDB" id="N0BC73"/>
<keyword evidence="3 4" id="KW-0627">Porphyrin biosynthesis</keyword>
<comment type="function">
    <text evidence="4">Tetrapolymerization of the monopyrrole PBG into the hydroxymethylbilane pre-uroporphyrinogen in several discrete steps.</text>
</comment>
<dbReference type="InterPro" id="IPR022417">
    <property type="entry name" value="Porphobilin_deaminase_N"/>
</dbReference>
<dbReference type="HAMAP" id="MF_00260">
    <property type="entry name" value="Porphobil_deam"/>
    <property type="match status" value="1"/>
</dbReference>
<dbReference type="Pfam" id="PF03900">
    <property type="entry name" value="Porphobil_deamC"/>
    <property type="match status" value="1"/>
</dbReference>
<dbReference type="InterPro" id="IPR000860">
    <property type="entry name" value="HemC"/>
</dbReference>
<dbReference type="HOGENOM" id="CLU_019704_1_0_2"/>
<dbReference type="FunFam" id="3.40.190.10:FF:000005">
    <property type="entry name" value="Porphobilinogen deaminase"/>
    <property type="match status" value="1"/>
</dbReference>
<evidence type="ECO:0000256" key="3">
    <source>
        <dbReference type="ARBA" id="ARBA00023244"/>
    </source>
</evidence>
<protein>
    <recommendedName>
        <fullName evidence="4">Probable porphobilinogen deaminase</fullName>
        <shortName evidence="4">PBG</shortName>
        <ecNumber evidence="4">2.5.1.61</ecNumber>
    </recommendedName>
    <alternativeName>
        <fullName evidence="4">Hydroxymethylbilane synthase</fullName>
        <shortName evidence="4">HMBS</shortName>
    </alternativeName>
    <alternativeName>
        <fullName evidence="4">Pre-uroporphyrinogen synthase</fullName>
    </alternativeName>
</protein>
<dbReference type="EC" id="2.5.1.61" evidence="4"/>
<comment type="catalytic activity">
    <reaction evidence="4">
        <text>4 porphobilinogen + H2O = hydroxymethylbilane + 4 NH4(+)</text>
        <dbReference type="Rhea" id="RHEA:13185"/>
        <dbReference type="ChEBI" id="CHEBI:15377"/>
        <dbReference type="ChEBI" id="CHEBI:28938"/>
        <dbReference type="ChEBI" id="CHEBI:57845"/>
        <dbReference type="ChEBI" id="CHEBI:58126"/>
        <dbReference type="EC" id="2.5.1.61"/>
    </reaction>
</comment>
<dbReference type="GO" id="GO:0004418">
    <property type="term" value="F:hydroxymethylbilane synthase activity"/>
    <property type="evidence" value="ECO:0007669"/>
    <property type="project" value="UniProtKB-UniRule"/>
</dbReference>
<dbReference type="PANTHER" id="PTHR11557">
    <property type="entry name" value="PORPHOBILINOGEN DEAMINASE"/>
    <property type="match status" value="1"/>
</dbReference>
<comment type="cofactor">
    <cofactor evidence="4">
        <name>dipyrromethane</name>
        <dbReference type="ChEBI" id="CHEBI:60342"/>
    </cofactor>
    <text evidence="4">Binds 1 dipyrromethane group covalently.</text>
</comment>
<dbReference type="GO" id="GO:0005737">
    <property type="term" value="C:cytoplasm"/>
    <property type="evidence" value="ECO:0007669"/>
    <property type="project" value="UniProtKB-UniRule"/>
</dbReference>
<dbReference type="SUPFAM" id="SSF54782">
    <property type="entry name" value="Porphobilinogen deaminase (hydroxymethylbilane synthase), C-terminal domain"/>
    <property type="match status" value="1"/>
</dbReference>